<dbReference type="PANTHER" id="PTHR34477">
    <property type="entry name" value="UPF0213 PROTEIN YHBQ"/>
    <property type="match status" value="1"/>
</dbReference>
<proteinExistence type="inferred from homology"/>
<reference evidence="3 4" key="1">
    <citation type="submission" date="2023-11" db="EMBL/GenBank/DDBJ databases">
        <title>MicrobeMod: A computational toolkit for identifying prokaryotic methylation and restriction-modification with nanopore sequencing.</title>
        <authorList>
            <person name="Crits-Christoph A."/>
            <person name="Kang S.C."/>
            <person name="Lee H."/>
            <person name="Ostrov N."/>
        </authorList>
    </citation>
    <scope>NUCLEOTIDE SEQUENCE [LARGE SCALE GENOMIC DNA]</scope>
    <source>
        <strain evidence="3 4">DSMZ 16071</strain>
    </source>
</reference>
<evidence type="ECO:0000313" key="3">
    <source>
        <dbReference type="EMBL" id="WQG84178.1"/>
    </source>
</evidence>
<evidence type="ECO:0000256" key="1">
    <source>
        <dbReference type="ARBA" id="ARBA00007435"/>
    </source>
</evidence>
<dbReference type="RefSeq" id="WP_018624635.1">
    <property type="nucleotide sequence ID" value="NZ_CP140158.1"/>
</dbReference>
<feature type="domain" description="GIY-YIG" evidence="2">
    <location>
        <begin position="1"/>
        <end position="78"/>
    </location>
</feature>
<dbReference type="InterPro" id="IPR050190">
    <property type="entry name" value="UPF0213_domain"/>
</dbReference>
<dbReference type="EMBL" id="CP140158">
    <property type="protein sequence ID" value="WQG84178.1"/>
    <property type="molecule type" value="Genomic_DNA"/>
</dbReference>
<dbReference type="CDD" id="cd10456">
    <property type="entry name" value="GIY-YIG_UPF0213"/>
    <property type="match status" value="1"/>
</dbReference>
<gene>
    <name evidence="3" type="ORF">SR900_06780</name>
</gene>
<dbReference type="InterPro" id="IPR000305">
    <property type="entry name" value="GIY-YIG_endonuc"/>
</dbReference>
<evidence type="ECO:0000259" key="2">
    <source>
        <dbReference type="PROSITE" id="PS50164"/>
    </source>
</evidence>
<comment type="similarity">
    <text evidence="1">Belongs to the UPF0213 family.</text>
</comment>
<sequence length="97" mass="11310">MSWHLYILRCGDDTLYTGITNDLHRRFEEHQSNGPKCAKYLRGRQPLTMIFHTEFESKSEALKAEIKVKRLTREQKKLLASGKLIVNEIPPKSKVKL</sequence>
<dbReference type="Proteomes" id="UP001324185">
    <property type="component" value="Chromosome"/>
</dbReference>
<name>A0ABZ0X0U4_9GAMM</name>
<dbReference type="InterPro" id="IPR035901">
    <property type="entry name" value="GIY-YIG_endonuc_sf"/>
</dbReference>
<dbReference type="PROSITE" id="PS50164">
    <property type="entry name" value="GIY_YIG"/>
    <property type="match status" value="1"/>
</dbReference>
<dbReference type="Gene3D" id="3.40.1440.10">
    <property type="entry name" value="GIY-YIG endonuclease"/>
    <property type="match status" value="1"/>
</dbReference>
<dbReference type="Pfam" id="PF01541">
    <property type="entry name" value="GIY-YIG"/>
    <property type="match status" value="1"/>
</dbReference>
<dbReference type="SUPFAM" id="SSF82771">
    <property type="entry name" value="GIY-YIG endonuclease"/>
    <property type="match status" value="1"/>
</dbReference>
<keyword evidence="4" id="KW-1185">Reference proteome</keyword>
<organism evidence="3 4">
    <name type="scientific">Kangiella aquimarina</name>
    <dbReference type="NCBI Taxonomy" id="261965"/>
    <lineage>
        <taxon>Bacteria</taxon>
        <taxon>Pseudomonadati</taxon>
        <taxon>Pseudomonadota</taxon>
        <taxon>Gammaproteobacteria</taxon>
        <taxon>Kangiellales</taxon>
        <taxon>Kangiellaceae</taxon>
        <taxon>Kangiella</taxon>
    </lineage>
</organism>
<evidence type="ECO:0000313" key="4">
    <source>
        <dbReference type="Proteomes" id="UP001324185"/>
    </source>
</evidence>
<accession>A0ABZ0X0U4</accession>
<dbReference type="PANTHER" id="PTHR34477:SF1">
    <property type="entry name" value="UPF0213 PROTEIN YHBQ"/>
    <property type="match status" value="1"/>
</dbReference>
<protein>
    <submittedName>
        <fullName evidence="3">GIY-YIG nuclease family protein</fullName>
    </submittedName>
</protein>